<name>A0A2K1IS31_PHYPA</name>
<dbReference type="AlphaFoldDB" id="A0A2K1IS31"/>
<sequence>MWPHDLDLSSFTYVPLNSQFLNFLGLKQLILEFRLCVADEKTRCCSWHLVDSIKDHACRRLSQFLLPGIFLGSSRRLYAAAE</sequence>
<gene>
    <name evidence="1" type="ORF">PHYPA_026214</name>
</gene>
<accession>A0A2K1IS31</accession>
<reference evidence="1 3" key="2">
    <citation type="journal article" date="2018" name="Plant J.">
        <title>The Physcomitrella patens chromosome-scale assembly reveals moss genome structure and evolution.</title>
        <authorList>
            <person name="Lang D."/>
            <person name="Ullrich K.K."/>
            <person name="Murat F."/>
            <person name="Fuchs J."/>
            <person name="Jenkins J."/>
            <person name="Haas F.B."/>
            <person name="Piednoel M."/>
            <person name="Gundlach H."/>
            <person name="Van Bel M."/>
            <person name="Meyberg R."/>
            <person name="Vives C."/>
            <person name="Morata J."/>
            <person name="Symeonidi A."/>
            <person name="Hiss M."/>
            <person name="Muchero W."/>
            <person name="Kamisugi Y."/>
            <person name="Saleh O."/>
            <person name="Blanc G."/>
            <person name="Decker E.L."/>
            <person name="van Gessel N."/>
            <person name="Grimwood J."/>
            <person name="Hayes R.D."/>
            <person name="Graham S.W."/>
            <person name="Gunter L.E."/>
            <person name="McDaniel S.F."/>
            <person name="Hoernstein S.N.W."/>
            <person name="Larsson A."/>
            <person name="Li F.W."/>
            <person name="Perroud P.F."/>
            <person name="Phillips J."/>
            <person name="Ranjan P."/>
            <person name="Rokshar D.S."/>
            <person name="Rothfels C.J."/>
            <person name="Schneider L."/>
            <person name="Shu S."/>
            <person name="Stevenson D.W."/>
            <person name="Thummler F."/>
            <person name="Tillich M."/>
            <person name="Villarreal Aguilar J.C."/>
            <person name="Widiez T."/>
            <person name="Wong G.K."/>
            <person name="Wymore A."/>
            <person name="Zhang Y."/>
            <person name="Zimmer A.D."/>
            <person name="Quatrano R.S."/>
            <person name="Mayer K.F.X."/>
            <person name="Goodstein D."/>
            <person name="Casacuberta J.M."/>
            <person name="Vandepoele K."/>
            <person name="Reski R."/>
            <person name="Cuming A.C."/>
            <person name="Tuskan G.A."/>
            <person name="Maumus F."/>
            <person name="Salse J."/>
            <person name="Schmutz J."/>
            <person name="Rensing S.A."/>
        </authorList>
    </citation>
    <scope>NUCLEOTIDE SEQUENCE [LARGE SCALE GENOMIC DNA]</scope>
    <source>
        <strain evidence="2 3">cv. Gransden 2004</strain>
    </source>
</reference>
<reference evidence="1 3" key="1">
    <citation type="journal article" date="2008" name="Science">
        <title>The Physcomitrella genome reveals evolutionary insights into the conquest of land by plants.</title>
        <authorList>
            <person name="Rensing S."/>
            <person name="Lang D."/>
            <person name="Zimmer A."/>
            <person name="Terry A."/>
            <person name="Salamov A."/>
            <person name="Shapiro H."/>
            <person name="Nishiyama T."/>
            <person name="Perroud P.-F."/>
            <person name="Lindquist E."/>
            <person name="Kamisugi Y."/>
            <person name="Tanahashi T."/>
            <person name="Sakakibara K."/>
            <person name="Fujita T."/>
            <person name="Oishi K."/>
            <person name="Shin-I T."/>
            <person name="Kuroki Y."/>
            <person name="Toyoda A."/>
            <person name="Suzuki Y."/>
            <person name="Hashimoto A."/>
            <person name="Yamaguchi K."/>
            <person name="Sugano A."/>
            <person name="Kohara Y."/>
            <person name="Fujiyama A."/>
            <person name="Anterola A."/>
            <person name="Aoki S."/>
            <person name="Ashton N."/>
            <person name="Barbazuk W.B."/>
            <person name="Barker E."/>
            <person name="Bennetzen J."/>
            <person name="Bezanilla M."/>
            <person name="Blankenship R."/>
            <person name="Cho S.H."/>
            <person name="Dutcher S."/>
            <person name="Estelle M."/>
            <person name="Fawcett J.A."/>
            <person name="Gundlach H."/>
            <person name="Hanada K."/>
            <person name="Heyl A."/>
            <person name="Hicks K.A."/>
            <person name="Hugh J."/>
            <person name="Lohr M."/>
            <person name="Mayer K."/>
            <person name="Melkozernov A."/>
            <person name="Murata T."/>
            <person name="Nelson D."/>
            <person name="Pils B."/>
            <person name="Prigge M."/>
            <person name="Reiss B."/>
            <person name="Renner T."/>
            <person name="Rombauts S."/>
            <person name="Rushton P."/>
            <person name="Sanderfoot A."/>
            <person name="Schween G."/>
            <person name="Shiu S.-H."/>
            <person name="Stueber K."/>
            <person name="Theodoulou F.L."/>
            <person name="Tu H."/>
            <person name="Van de Peer Y."/>
            <person name="Verrier P.J."/>
            <person name="Waters E."/>
            <person name="Wood A."/>
            <person name="Yang L."/>
            <person name="Cove D."/>
            <person name="Cuming A."/>
            <person name="Hasebe M."/>
            <person name="Lucas S."/>
            <person name="Mishler D.B."/>
            <person name="Reski R."/>
            <person name="Grigoriev I."/>
            <person name="Quatrano R.S."/>
            <person name="Boore J.L."/>
        </authorList>
    </citation>
    <scope>NUCLEOTIDE SEQUENCE [LARGE SCALE GENOMIC DNA]</scope>
    <source>
        <strain evidence="2 3">cv. Gransden 2004</strain>
    </source>
</reference>
<reference evidence="2" key="3">
    <citation type="submission" date="2020-12" db="UniProtKB">
        <authorList>
            <consortium name="EnsemblPlants"/>
        </authorList>
    </citation>
    <scope>IDENTIFICATION</scope>
</reference>
<protein>
    <submittedName>
        <fullName evidence="1 2">Uncharacterized protein</fullName>
    </submittedName>
</protein>
<dbReference type="Proteomes" id="UP000006727">
    <property type="component" value="Chromosome 21"/>
</dbReference>
<organism evidence="1">
    <name type="scientific">Physcomitrium patens</name>
    <name type="common">Spreading-leaved earth moss</name>
    <name type="synonym">Physcomitrella patens</name>
    <dbReference type="NCBI Taxonomy" id="3218"/>
    <lineage>
        <taxon>Eukaryota</taxon>
        <taxon>Viridiplantae</taxon>
        <taxon>Streptophyta</taxon>
        <taxon>Embryophyta</taxon>
        <taxon>Bryophyta</taxon>
        <taxon>Bryophytina</taxon>
        <taxon>Bryopsida</taxon>
        <taxon>Funariidae</taxon>
        <taxon>Funariales</taxon>
        <taxon>Funariaceae</taxon>
        <taxon>Physcomitrium</taxon>
    </lineage>
</organism>
<evidence type="ECO:0000313" key="2">
    <source>
        <dbReference type="EnsemblPlants" id="PAC:32914674.CDS.1"/>
    </source>
</evidence>
<proteinExistence type="predicted"/>
<dbReference type="InParanoid" id="A0A2K1IS31"/>
<dbReference type="EMBL" id="ABEU02000021">
    <property type="protein sequence ID" value="PNR32089.1"/>
    <property type="molecule type" value="Genomic_DNA"/>
</dbReference>
<dbReference type="Gramene" id="Pp3c21_15239V3.1">
    <property type="protein sequence ID" value="PAC:32914674.CDS.1"/>
    <property type="gene ID" value="Pp3c21_15239"/>
</dbReference>
<evidence type="ECO:0000313" key="3">
    <source>
        <dbReference type="Proteomes" id="UP000006727"/>
    </source>
</evidence>
<evidence type="ECO:0000313" key="1">
    <source>
        <dbReference type="EMBL" id="PNR32089.1"/>
    </source>
</evidence>
<dbReference type="EnsemblPlants" id="Pp3c21_15239V3.1">
    <property type="protein sequence ID" value="PAC:32914674.CDS.1"/>
    <property type="gene ID" value="Pp3c21_15239"/>
</dbReference>
<keyword evidence="3" id="KW-1185">Reference proteome</keyword>